<evidence type="ECO:0000256" key="7">
    <source>
        <dbReference type="ARBA" id="ARBA00023315"/>
    </source>
</evidence>
<dbReference type="Pfam" id="PF06974">
    <property type="entry name" value="WS_DGAT_C"/>
    <property type="match status" value="1"/>
</dbReference>
<comment type="similarity">
    <text evidence="8">In the N-terminal section; belongs to the long-chain O-acyltransferase family.</text>
</comment>
<evidence type="ECO:0000256" key="5">
    <source>
        <dbReference type="ARBA" id="ARBA00022679"/>
    </source>
</evidence>
<evidence type="ECO:0000256" key="3">
    <source>
        <dbReference type="ARBA" id="ARBA00004771"/>
    </source>
</evidence>
<dbReference type="GO" id="GO:0004144">
    <property type="term" value="F:diacylglycerol O-acyltransferase activity"/>
    <property type="evidence" value="ECO:0007669"/>
    <property type="project" value="UniProtKB-EC"/>
</dbReference>
<evidence type="ECO:0000256" key="1">
    <source>
        <dbReference type="ARBA" id="ARBA00004162"/>
    </source>
</evidence>
<evidence type="ECO:0000256" key="8">
    <source>
        <dbReference type="ARBA" id="ARBA00024360"/>
    </source>
</evidence>
<keyword evidence="14" id="KW-1185">Reference proteome</keyword>
<evidence type="ECO:0000313" key="14">
    <source>
        <dbReference type="Proteomes" id="UP001497516"/>
    </source>
</evidence>
<comment type="pathway">
    <text evidence="4">Lipid metabolism.</text>
</comment>
<comment type="catalytic activity">
    <reaction evidence="10">
        <text>an acyl-CoA + a 1,2-diacyl-sn-glycerol = a triacyl-sn-glycerol + CoA</text>
        <dbReference type="Rhea" id="RHEA:10868"/>
        <dbReference type="ChEBI" id="CHEBI:17815"/>
        <dbReference type="ChEBI" id="CHEBI:57287"/>
        <dbReference type="ChEBI" id="CHEBI:58342"/>
        <dbReference type="ChEBI" id="CHEBI:64615"/>
        <dbReference type="EC" id="2.3.1.20"/>
    </reaction>
</comment>
<organism evidence="13 14">
    <name type="scientific">Linum trigynum</name>
    <dbReference type="NCBI Taxonomy" id="586398"/>
    <lineage>
        <taxon>Eukaryota</taxon>
        <taxon>Viridiplantae</taxon>
        <taxon>Streptophyta</taxon>
        <taxon>Embryophyta</taxon>
        <taxon>Tracheophyta</taxon>
        <taxon>Spermatophyta</taxon>
        <taxon>Magnoliopsida</taxon>
        <taxon>eudicotyledons</taxon>
        <taxon>Gunneridae</taxon>
        <taxon>Pentapetalae</taxon>
        <taxon>rosids</taxon>
        <taxon>fabids</taxon>
        <taxon>Malpighiales</taxon>
        <taxon>Linaceae</taxon>
        <taxon>Linum</taxon>
    </lineage>
</organism>
<evidence type="ECO:0000259" key="12">
    <source>
        <dbReference type="Pfam" id="PF06974"/>
    </source>
</evidence>
<evidence type="ECO:0008006" key="15">
    <source>
        <dbReference type="Google" id="ProtNLM"/>
    </source>
</evidence>
<dbReference type="GO" id="GO:0005789">
    <property type="term" value="C:endoplasmic reticulum membrane"/>
    <property type="evidence" value="ECO:0007669"/>
    <property type="project" value="UniProtKB-SubCell"/>
</dbReference>
<dbReference type="PANTHER" id="PTHR31650">
    <property type="entry name" value="O-ACYLTRANSFERASE (WSD1-LIKE) FAMILY PROTEIN"/>
    <property type="match status" value="1"/>
</dbReference>
<feature type="domain" description="O-acyltransferase WSD1 C-terminal" evidence="12">
    <location>
        <begin position="319"/>
        <end position="481"/>
    </location>
</feature>
<accession>A0AAV2G8C3</accession>
<dbReference type="GO" id="GO:0047196">
    <property type="term" value="F:long-chain-alcohol O-fatty-acyltransferase activity"/>
    <property type="evidence" value="ECO:0007669"/>
    <property type="project" value="UniProtKB-EC"/>
</dbReference>
<protein>
    <recommendedName>
        <fullName evidence="15">Diacylglycerol O-acyltransferase</fullName>
    </recommendedName>
</protein>
<dbReference type="InterPro" id="IPR045034">
    <property type="entry name" value="O-acyltransferase_WSD1-like"/>
</dbReference>
<dbReference type="PANTHER" id="PTHR31650:SF78">
    <property type="entry name" value="DIACYLGLYCEROL O-ACYLTRANSFERASE"/>
    <property type="match status" value="1"/>
</dbReference>
<comment type="catalytic activity">
    <reaction evidence="9">
        <text>a long chain fatty alcohol + a fatty acyl-CoA = a long-chain alcohol wax ester + CoA</text>
        <dbReference type="Rhea" id="RHEA:38443"/>
        <dbReference type="ChEBI" id="CHEBI:17135"/>
        <dbReference type="ChEBI" id="CHEBI:57287"/>
        <dbReference type="ChEBI" id="CHEBI:77636"/>
        <dbReference type="ChEBI" id="CHEBI:235323"/>
        <dbReference type="EC" id="2.3.1.75"/>
    </reaction>
</comment>
<gene>
    <name evidence="13" type="ORF">LTRI10_LOCUS45843</name>
</gene>
<dbReference type="GO" id="GO:0005886">
    <property type="term" value="C:plasma membrane"/>
    <property type="evidence" value="ECO:0007669"/>
    <property type="project" value="UniProtKB-SubCell"/>
</dbReference>
<evidence type="ECO:0000313" key="13">
    <source>
        <dbReference type="EMBL" id="CAL1406093.1"/>
    </source>
</evidence>
<feature type="domain" description="O-acyltransferase WSD1-like N-terminal" evidence="11">
    <location>
        <begin position="61"/>
        <end position="265"/>
    </location>
</feature>
<dbReference type="EMBL" id="OZ034821">
    <property type="protein sequence ID" value="CAL1406093.1"/>
    <property type="molecule type" value="Genomic_DNA"/>
</dbReference>
<keyword evidence="5" id="KW-0808">Transferase</keyword>
<comment type="subcellular location">
    <subcellularLocation>
        <location evidence="1">Cell membrane</location>
        <topology evidence="1">Single-pass membrane protein</topology>
    </subcellularLocation>
    <subcellularLocation>
        <location evidence="2">Endoplasmic reticulum membrane</location>
    </subcellularLocation>
</comment>
<evidence type="ECO:0000259" key="11">
    <source>
        <dbReference type="Pfam" id="PF03007"/>
    </source>
</evidence>
<reference evidence="13 14" key="1">
    <citation type="submission" date="2024-04" db="EMBL/GenBank/DDBJ databases">
        <authorList>
            <person name="Fracassetti M."/>
        </authorList>
    </citation>
    <scope>NUCLEOTIDE SEQUENCE [LARGE SCALE GENOMIC DNA]</scope>
</reference>
<evidence type="ECO:0000256" key="4">
    <source>
        <dbReference type="ARBA" id="ARBA00005189"/>
    </source>
</evidence>
<evidence type="ECO:0000256" key="6">
    <source>
        <dbReference type="ARBA" id="ARBA00022824"/>
    </source>
</evidence>
<dbReference type="InterPro" id="IPR004255">
    <property type="entry name" value="O-acyltransferase_WSD1_N"/>
</dbReference>
<proteinExistence type="inferred from homology"/>
<evidence type="ECO:0000256" key="2">
    <source>
        <dbReference type="ARBA" id="ARBA00004586"/>
    </source>
</evidence>
<dbReference type="AlphaFoldDB" id="A0AAV2G8C3"/>
<dbReference type="Proteomes" id="UP001497516">
    <property type="component" value="Chromosome 8"/>
</dbReference>
<keyword evidence="7" id="KW-0012">Acyltransferase</keyword>
<evidence type="ECO:0000256" key="9">
    <source>
        <dbReference type="ARBA" id="ARBA00047604"/>
    </source>
</evidence>
<sequence>MVGMEEEEEEQRRPPVSPFGVYFNSSSISLAVLAVLEIEEPINIPHSRLVFLLDTLLLRVHPRFSSVIVTGKDGEQRWKRVEVNLKDHIKTAIFPENRSPEYYEERFSSYLSEISAELFLGNRPLWEIHFVKYPTTNAAGNVIFKIHHAIGDGYSLMAALLSCFKRSDDPSLPLTFPDIRIRSSGDAGGGKKAAVARALASAFNTVSDLWTSFSKTKLLADDLSPVRSGETGVGFRPISAATMAFSLDQIKQIKSKLGMTVNDVVTGTVFLGTRMYMKEMEPGSEEAETTSIVVLNTRMLRSYNSVHDMMMSKATESPWGNHFAFLHVGLPKLMVGGATGNYDDNNGARQESTMARRSLEFLKATQKLIQKKRSSVAVHLNGRLIQLYRKLRGSEAASSYVYWAVKNTSMAITNMIGPTEKMTLADHHVKGLYFLLAGNPQNLTITMVSYMGQMRVSIGTEKGFIDPNKLKSCIQRAFDLILNSTC</sequence>
<comment type="pathway">
    <text evidence="3">Glycerolipid metabolism; triacylglycerol biosynthesis.</text>
</comment>
<dbReference type="InterPro" id="IPR009721">
    <property type="entry name" value="O-acyltransferase_WSD1_C"/>
</dbReference>
<name>A0AAV2G8C3_9ROSI</name>
<keyword evidence="6" id="KW-0256">Endoplasmic reticulum</keyword>
<dbReference type="GO" id="GO:0019432">
    <property type="term" value="P:triglyceride biosynthetic process"/>
    <property type="evidence" value="ECO:0007669"/>
    <property type="project" value="TreeGrafter"/>
</dbReference>
<dbReference type="Pfam" id="PF03007">
    <property type="entry name" value="WS_DGAT_cat"/>
    <property type="match status" value="1"/>
</dbReference>
<evidence type="ECO:0000256" key="10">
    <source>
        <dbReference type="ARBA" id="ARBA00048109"/>
    </source>
</evidence>